<dbReference type="RefSeq" id="XP_020106529.1">
    <property type="nucleotide sequence ID" value="XM_020250940.1"/>
</dbReference>
<evidence type="ECO:0000256" key="1">
    <source>
        <dbReference type="ARBA" id="ARBA00022737"/>
    </source>
</evidence>
<reference evidence="5" key="1">
    <citation type="journal article" date="2015" name="Nat. Genet.">
        <title>The pineapple genome and the evolution of CAM photosynthesis.</title>
        <authorList>
            <person name="Ming R."/>
            <person name="VanBuren R."/>
            <person name="Wai C.M."/>
            <person name="Tang H."/>
            <person name="Schatz M.C."/>
            <person name="Bowers J.E."/>
            <person name="Lyons E."/>
            <person name="Wang M.L."/>
            <person name="Chen J."/>
            <person name="Biggers E."/>
            <person name="Zhang J."/>
            <person name="Huang L."/>
            <person name="Zhang L."/>
            <person name="Miao W."/>
            <person name="Zhang J."/>
            <person name="Ye Z."/>
            <person name="Miao C."/>
            <person name="Lin Z."/>
            <person name="Wang H."/>
            <person name="Zhou H."/>
            <person name="Yim W.C."/>
            <person name="Priest H.D."/>
            <person name="Zheng C."/>
            <person name="Woodhouse M."/>
            <person name="Edger P.P."/>
            <person name="Guyot R."/>
            <person name="Guo H.B."/>
            <person name="Guo H."/>
            <person name="Zheng G."/>
            <person name="Singh R."/>
            <person name="Sharma A."/>
            <person name="Min X."/>
            <person name="Zheng Y."/>
            <person name="Lee H."/>
            <person name="Gurtowski J."/>
            <person name="Sedlazeck F.J."/>
            <person name="Harkess A."/>
            <person name="McKain M.R."/>
            <person name="Liao Z."/>
            <person name="Fang J."/>
            <person name="Liu J."/>
            <person name="Zhang X."/>
            <person name="Zhang Q."/>
            <person name="Hu W."/>
            <person name="Qin Y."/>
            <person name="Wang K."/>
            <person name="Chen L.Y."/>
            <person name="Shirley N."/>
            <person name="Lin Y.R."/>
            <person name="Liu L.Y."/>
            <person name="Hernandez A.G."/>
            <person name="Wright C.L."/>
            <person name="Bulone V."/>
            <person name="Tuskan G.A."/>
            <person name="Heath K."/>
            <person name="Zee F."/>
            <person name="Moore P.H."/>
            <person name="Sunkar R."/>
            <person name="Leebens-Mack J.H."/>
            <person name="Mockler T."/>
            <person name="Bennetzen J.L."/>
            <person name="Freeling M."/>
            <person name="Sankoff D."/>
            <person name="Paterson A.H."/>
            <person name="Zhu X."/>
            <person name="Yang X."/>
            <person name="Smith J.A."/>
            <person name="Cushman J.C."/>
            <person name="Paull R.E."/>
            <person name="Yu Q."/>
        </authorList>
    </citation>
    <scope>NUCLEOTIDE SEQUENCE [LARGE SCALE GENOMIC DNA]</scope>
    <source>
        <strain evidence="5">cv. F153</strain>
    </source>
</reference>
<feature type="repeat" description="PPR" evidence="3">
    <location>
        <begin position="25"/>
        <end position="59"/>
    </location>
</feature>
<protein>
    <submittedName>
        <fullName evidence="6">Pentatricopeptide repeat-containing protein ELI1, chloroplastic-like</fullName>
    </submittedName>
</protein>
<gene>
    <name evidence="6" type="primary">LOC109722796</name>
</gene>
<dbReference type="InterPro" id="IPR032867">
    <property type="entry name" value="DYW_dom"/>
</dbReference>
<dbReference type="GO" id="GO:0009451">
    <property type="term" value="P:RNA modification"/>
    <property type="evidence" value="ECO:0007669"/>
    <property type="project" value="InterPro"/>
</dbReference>
<dbReference type="GeneID" id="109722796"/>
<dbReference type="PANTHER" id="PTHR47926">
    <property type="entry name" value="PENTATRICOPEPTIDE REPEAT-CONTAINING PROTEIN"/>
    <property type="match status" value="1"/>
</dbReference>
<proteinExistence type="predicted"/>
<dbReference type="Pfam" id="PF20430">
    <property type="entry name" value="Eplus_motif"/>
    <property type="match status" value="1"/>
</dbReference>
<evidence type="ECO:0000256" key="3">
    <source>
        <dbReference type="PROSITE-ProRule" id="PRU00708"/>
    </source>
</evidence>
<dbReference type="AlphaFoldDB" id="A0A6P5GEX7"/>
<dbReference type="GO" id="GO:0003723">
    <property type="term" value="F:RNA binding"/>
    <property type="evidence" value="ECO:0007669"/>
    <property type="project" value="InterPro"/>
</dbReference>
<dbReference type="SUPFAM" id="SSF48452">
    <property type="entry name" value="TPR-like"/>
    <property type="match status" value="1"/>
</dbReference>
<dbReference type="InterPro" id="IPR046960">
    <property type="entry name" value="PPR_At4g14850-like_plant"/>
</dbReference>
<name>A0A6P5GEX7_ANACO</name>
<organism evidence="5 6">
    <name type="scientific">Ananas comosus</name>
    <name type="common">Pineapple</name>
    <name type="synonym">Ananas ananas</name>
    <dbReference type="NCBI Taxonomy" id="4615"/>
    <lineage>
        <taxon>Eukaryota</taxon>
        <taxon>Viridiplantae</taxon>
        <taxon>Streptophyta</taxon>
        <taxon>Embryophyta</taxon>
        <taxon>Tracheophyta</taxon>
        <taxon>Spermatophyta</taxon>
        <taxon>Magnoliopsida</taxon>
        <taxon>Liliopsida</taxon>
        <taxon>Poales</taxon>
        <taxon>Bromeliaceae</taxon>
        <taxon>Bromelioideae</taxon>
        <taxon>Ananas</taxon>
    </lineage>
</organism>
<dbReference type="InterPro" id="IPR046848">
    <property type="entry name" value="E_motif"/>
</dbReference>
<dbReference type="Pfam" id="PF13041">
    <property type="entry name" value="PPR_2"/>
    <property type="match status" value="2"/>
</dbReference>
<dbReference type="GO" id="GO:0008270">
    <property type="term" value="F:zinc ion binding"/>
    <property type="evidence" value="ECO:0007669"/>
    <property type="project" value="InterPro"/>
</dbReference>
<sequence>MLAGLAKCGLFSEARDLFDEMPERNAASWNTVVDMCCKMGDLRAARNLFDEMPERNVVSWNAMICGYAKAGDPDSARELFDAMPRRDSVSWNAMIGCYVRNGRFPEALELFRSMQESNVKPDEVTVVAVLPACAHLGALDIGRWIHAYIRKQRIKMDVHVRTALVEMYGKCGSLEDAMRLFDHAAKKDVFLYNTIIEVLAMHGAVEKVFEVFDYMRSEGFDPNDVTFIALLRACNHVGLVETGLKYFHMMNTEFRLVPKVEHYGCAVDLLGRTGRLEEARELILGMPMVPPPVVWTSLLSACVIHGNHKLGEEVALHLIELEPRSCANYVMLANMYSKANRYEYAAKIRRMMKENGVVKKPGCSSIEIDNRVYEFFAGDRDHPRCKETYEMLDRMASRLKREGYKPCLLSALHDVDKSGKEQALLHHSEKLALAFGLISTNSGAAIRIAKNLRICEDCHLFMKLASNHYKRQVIVRDCNRFHHFNEGSCSCSDYW</sequence>
<dbReference type="Proteomes" id="UP000515123">
    <property type="component" value="Linkage group 17"/>
</dbReference>
<keyword evidence="2" id="KW-0809">Transit peptide</keyword>
<dbReference type="Pfam" id="PF14432">
    <property type="entry name" value="DYW_deaminase"/>
    <property type="match status" value="1"/>
</dbReference>
<dbReference type="InterPro" id="IPR011990">
    <property type="entry name" value="TPR-like_helical_dom_sf"/>
</dbReference>
<dbReference type="Pfam" id="PF01535">
    <property type="entry name" value="PPR"/>
    <property type="match status" value="4"/>
</dbReference>
<dbReference type="FunFam" id="1.25.40.10:FF:000393">
    <property type="entry name" value="Pentatricopeptide repeat-containing protein At1g20230"/>
    <property type="match status" value="1"/>
</dbReference>
<keyword evidence="5" id="KW-1185">Reference proteome</keyword>
<dbReference type="FunFam" id="1.25.40.10:FF:000031">
    <property type="entry name" value="Pentatricopeptide repeat-containing protein mitochondrial"/>
    <property type="match status" value="1"/>
</dbReference>
<dbReference type="FunFam" id="1.25.40.10:FF:000366">
    <property type="entry name" value="Pentatricopeptide (PPR) repeat-containing protein"/>
    <property type="match status" value="1"/>
</dbReference>
<dbReference type="OrthoDB" id="185373at2759"/>
<reference evidence="6" key="2">
    <citation type="submission" date="2025-08" db="UniProtKB">
        <authorList>
            <consortium name="RefSeq"/>
        </authorList>
    </citation>
    <scope>IDENTIFICATION</scope>
    <source>
        <tissue evidence="6">Leaf</tissue>
    </source>
</reference>
<evidence type="ECO:0000313" key="6">
    <source>
        <dbReference type="RefSeq" id="XP_020106529.1"/>
    </source>
</evidence>
<dbReference type="Gene3D" id="1.25.40.10">
    <property type="entry name" value="Tetratricopeptide repeat domain"/>
    <property type="match status" value="4"/>
</dbReference>
<dbReference type="NCBIfam" id="TIGR00756">
    <property type="entry name" value="PPR"/>
    <property type="match status" value="5"/>
</dbReference>
<feature type="domain" description="DYW" evidence="4">
    <location>
        <begin position="403"/>
        <end position="495"/>
    </location>
</feature>
<keyword evidence="1" id="KW-0677">Repeat</keyword>
<feature type="repeat" description="PPR" evidence="3">
    <location>
        <begin position="188"/>
        <end position="222"/>
    </location>
</feature>
<accession>A0A6P5GEX7</accession>
<dbReference type="PANTHER" id="PTHR47926:SF537">
    <property type="entry name" value="PENTACOTRIPEPTIDE-REPEAT REGION OF PRORP DOMAIN-CONTAINING PROTEIN"/>
    <property type="match status" value="1"/>
</dbReference>
<evidence type="ECO:0000259" key="4">
    <source>
        <dbReference type="Pfam" id="PF14432"/>
    </source>
</evidence>
<evidence type="ECO:0000256" key="2">
    <source>
        <dbReference type="ARBA" id="ARBA00022946"/>
    </source>
</evidence>
<dbReference type="InterPro" id="IPR002885">
    <property type="entry name" value="PPR_rpt"/>
</dbReference>
<feature type="repeat" description="PPR" evidence="3">
    <location>
        <begin position="87"/>
        <end position="121"/>
    </location>
</feature>
<dbReference type="InterPro" id="IPR046849">
    <property type="entry name" value="E2_motif"/>
</dbReference>
<dbReference type="Pfam" id="PF20431">
    <property type="entry name" value="E_motif"/>
    <property type="match status" value="1"/>
</dbReference>
<evidence type="ECO:0000313" key="5">
    <source>
        <dbReference type="Proteomes" id="UP000515123"/>
    </source>
</evidence>
<dbReference type="PROSITE" id="PS51375">
    <property type="entry name" value="PPR"/>
    <property type="match status" value="3"/>
</dbReference>